<reference evidence="2 3" key="1">
    <citation type="submission" date="2016-01" db="EMBL/GenBank/DDBJ databases">
        <title>Genome sequencing of Roseivirga spongicola UST030701-084.</title>
        <authorList>
            <person name="Selvaratnam C."/>
            <person name="Thevarajoo S."/>
            <person name="Goh K.M."/>
            <person name="Ee R."/>
            <person name="Chan K.-G."/>
            <person name="Chong C.S."/>
        </authorList>
    </citation>
    <scope>NUCLEOTIDE SEQUENCE [LARGE SCALE GENOMIC DNA]</scope>
    <source>
        <strain evidence="2 3">UST030701-084</strain>
    </source>
</reference>
<sequence length="273" mass="31414">MRKFLFLVGLVAVLSVCAQDSKSTAAANVTVIETPLHFPRMERERQIRVYLPPNYSSTKKDYEVLYMHDGQNLFDDATSFAGEWGVDEVLNDLYKSHGLELIVVGVDNGAEHRTQEMAGWDHEKYGKAEGNEYMNFIVRVVKPYIDKKYRTLPSWEHTGIMGGSMGGLISHYAMFQYAGYFSKAGIFSPSYWYSEGAFEQVKGFKLSSDVKFFFYMGGKEGPMMMDSYNRMLALFKEQGYADQMTSKINPKGEHNERFWRAELKEALLWLYDK</sequence>
<gene>
    <name evidence="2" type="ORF">AWW68_18565</name>
</gene>
<evidence type="ECO:0000313" key="2">
    <source>
        <dbReference type="EMBL" id="KYG71212.1"/>
    </source>
</evidence>
<accession>A0A150WY52</accession>
<dbReference type="SUPFAM" id="SSF53474">
    <property type="entry name" value="alpha/beta-Hydrolases"/>
    <property type="match status" value="1"/>
</dbReference>
<dbReference type="InterPro" id="IPR029058">
    <property type="entry name" value="AB_hydrolase_fold"/>
</dbReference>
<feature type="chain" id="PRO_5007573868" description="Esterase" evidence="1">
    <location>
        <begin position="19"/>
        <end position="273"/>
    </location>
</feature>
<dbReference type="OrthoDB" id="9784036at2"/>
<dbReference type="EMBL" id="LRPC01000033">
    <property type="protein sequence ID" value="KYG71212.1"/>
    <property type="molecule type" value="Genomic_DNA"/>
</dbReference>
<organism evidence="2 3">
    <name type="scientific">Roseivirga spongicola</name>
    <dbReference type="NCBI Taxonomy" id="333140"/>
    <lineage>
        <taxon>Bacteria</taxon>
        <taxon>Pseudomonadati</taxon>
        <taxon>Bacteroidota</taxon>
        <taxon>Cytophagia</taxon>
        <taxon>Cytophagales</taxon>
        <taxon>Roseivirgaceae</taxon>
        <taxon>Roseivirga</taxon>
    </lineage>
</organism>
<dbReference type="Pfam" id="PF00756">
    <property type="entry name" value="Esterase"/>
    <property type="match status" value="1"/>
</dbReference>
<feature type="signal peptide" evidence="1">
    <location>
        <begin position="1"/>
        <end position="18"/>
    </location>
</feature>
<name>A0A150WY52_9BACT</name>
<evidence type="ECO:0000256" key="1">
    <source>
        <dbReference type="SAM" id="SignalP"/>
    </source>
</evidence>
<protein>
    <recommendedName>
        <fullName evidence="4">Esterase</fullName>
    </recommendedName>
</protein>
<dbReference type="Proteomes" id="UP000075606">
    <property type="component" value="Unassembled WGS sequence"/>
</dbReference>
<comment type="caution">
    <text evidence="2">The sequence shown here is derived from an EMBL/GenBank/DDBJ whole genome shotgun (WGS) entry which is preliminary data.</text>
</comment>
<dbReference type="PANTHER" id="PTHR48098:SF6">
    <property type="entry name" value="FERRI-BACILLIBACTIN ESTERASE BESA"/>
    <property type="match status" value="1"/>
</dbReference>
<dbReference type="PANTHER" id="PTHR48098">
    <property type="entry name" value="ENTEROCHELIN ESTERASE-RELATED"/>
    <property type="match status" value="1"/>
</dbReference>
<evidence type="ECO:0000313" key="3">
    <source>
        <dbReference type="Proteomes" id="UP000075606"/>
    </source>
</evidence>
<proteinExistence type="predicted"/>
<dbReference type="AlphaFoldDB" id="A0A150WY52"/>
<dbReference type="InterPro" id="IPR000801">
    <property type="entry name" value="Esterase-like"/>
</dbReference>
<dbReference type="STRING" id="333140.AWW68_18565"/>
<keyword evidence="3" id="KW-1185">Reference proteome</keyword>
<keyword evidence="1" id="KW-0732">Signal</keyword>
<evidence type="ECO:0008006" key="4">
    <source>
        <dbReference type="Google" id="ProtNLM"/>
    </source>
</evidence>
<dbReference type="Gene3D" id="3.40.50.1820">
    <property type="entry name" value="alpha/beta hydrolase"/>
    <property type="match status" value="1"/>
</dbReference>
<dbReference type="InterPro" id="IPR050583">
    <property type="entry name" value="Mycobacterial_A85_antigen"/>
</dbReference>
<dbReference type="RefSeq" id="WP_068225219.1">
    <property type="nucleotide sequence ID" value="NZ_LRPC01000033.1"/>
</dbReference>